<dbReference type="Proteomes" id="UP000233837">
    <property type="component" value="Unassembled WGS sequence"/>
</dbReference>
<protein>
    <submittedName>
        <fullName evidence="2">Putative mitochondrial protein</fullName>
    </submittedName>
</protein>
<dbReference type="SUPFAM" id="SSF56672">
    <property type="entry name" value="DNA/RNA polymerases"/>
    <property type="match status" value="1"/>
</dbReference>
<proteinExistence type="predicted"/>
<dbReference type="InterPro" id="IPR043502">
    <property type="entry name" value="DNA/RNA_pol_sf"/>
</dbReference>
<name>A0A2I0V9B3_9ASPA</name>
<dbReference type="InterPro" id="IPR053134">
    <property type="entry name" value="RNA-dir_DNA_polymerase"/>
</dbReference>
<dbReference type="Pfam" id="PF00078">
    <property type="entry name" value="RVT_1"/>
    <property type="match status" value="1"/>
</dbReference>
<accession>A0A2I0V9B3</accession>
<feature type="domain" description="Reverse transcriptase" evidence="1">
    <location>
        <begin position="1"/>
        <end position="82"/>
    </location>
</feature>
<dbReference type="EMBL" id="KZ504022">
    <property type="protein sequence ID" value="PKU60007.1"/>
    <property type="molecule type" value="Genomic_DNA"/>
</dbReference>
<reference evidence="2 3" key="2">
    <citation type="journal article" date="2017" name="Nature">
        <title>The Apostasia genome and the evolution of orchids.</title>
        <authorList>
            <person name="Zhang G.Q."/>
            <person name="Liu K.W."/>
            <person name="Li Z."/>
            <person name="Lohaus R."/>
            <person name="Hsiao Y.Y."/>
            <person name="Niu S.C."/>
            <person name="Wang J.Y."/>
            <person name="Lin Y.C."/>
            <person name="Xu Q."/>
            <person name="Chen L.J."/>
            <person name="Yoshida K."/>
            <person name="Fujiwara S."/>
            <person name="Wang Z.W."/>
            <person name="Zhang Y.Q."/>
            <person name="Mitsuda N."/>
            <person name="Wang M."/>
            <person name="Liu G.H."/>
            <person name="Pecoraro L."/>
            <person name="Huang H.X."/>
            <person name="Xiao X.J."/>
            <person name="Lin M."/>
            <person name="Wu X.Y."/>
            <person name="Wu W.L."/>
            <person name="Chen Y.Y."/>
            <person name="Chang S.B."/>
            <person name="Sakamoto S."/>
            <person name="Ohme-Takagi M."/>
            <person name="Yagi M."/>
            <person name="Zeng S.J."/>
            <person name="Shen C.Y."/>
            <person name="Yeh C.M."/>
            <person name="Luo Y.B."/>
            <person name="Tsai W.C."/>
            <person name="Van de Peer Y."/>
            <person name="Liu Z.J."/>
        </authorList>
    </citation>
    <scope>NUCLEOTIDE SEQUENCE [LARGE SCALE GENOMIC DNA]</scope>
    <source>
        <tissue evidence="2">The whole plant</tissue>
    </source>
</reference>
<dbReference type="PANTHER" id="PTHR24559">
    <property type="entry name" value="TRANSPOSON TY3-I GAG-POL POLYPROTEIN"/>
    <property type="match status" value="1"/>
</dbReference>
<dbReference type="PANTHER" id="PTHR24559:SF444">
    <property type="entry name" value="REVERSE TRANSCRIPTASE DOMAIN-CONTAINING PROTEIN"/>
    <property type="match status" value="1"/>
</dbReference>
<sequence>MPFGVTNAPAIFMDLMNRVFREFLDQFVIVFIDDILVYSASEDDHARHLSIVLETLRRHQLYAKFSKCEFWLKSISFLGHVVSGEGISVDPQKIQAVAN</sequence>
<evidence type="ECO:0000313" key="2">
    <source>
        <dbReference type="EMBL" id="PKU60007.1"/>
    </source>
</evidence>
<dbReference type="CDD" id="cd01647">
    <property type="entry name" value="RT_LTR"/>
    <property type="match status" value="1"/>
</dbReference>
<reference evidence="2 3" key="1">
    <citation type="journal article" date="2016" name="Sci. Rep.">
        <title>The Dendrobium catenatum Lindl. genome sequence provides insights into polysaccharide synthase, floral development and adaptive evolution.</title>
        <authorList>
            <person name="Zhang G.Q."/>
            <person name="Xu Q."/>
            <person name="Bian C."/>
            <person name="Tsai W.C."/>
            <person name="Yeh C.M."/>
            <person name="Liu K.W."/>
            <person name="Yoshida K."/>
            <person name="Zhang L.S."/>
            <person name="Chang S.B."/>
            <person name="Chen F."/>
            <person name="Shi Y."/>
            <person name="Su Y.Y."/>
            <person name="Zhang Y.Q."/>
            <person name="Chen L.J."/>
            <person name="Yin Y."/>
            <person name="Lin M."/>
            <person name="Huang H."/>
            <person name="Deng H."/>
            <person name="Wang Z.W."/>
            <person name="Zhu S.L."/>
            <person name="Zhao X."/>
            <person name="Deng C."/>
            <person name="Niu S.C."/>
            <person name="Huang J."/>
            <person name="Wang M."/>
            <person name="Liu G.H."/>
            <person name="Yang H.J."/>
            <person name="Xiao X.J."/>
            <person name="Hsiao Y.Y."/>
            <person name="Wu W.L."/>
            <person name="Chen Y.Y."/>
            <person name="Mitsuda N."/>
            <person name="Ohme-Takagi M."/>
            <person name="Luo Y.B."/>
            <person name="Van de Peer Y."/>
            <person name="Liu Z.J."/>
        </authorList>
    </citation>
    <scope>NUCLEOTIDE SEQUENCE [LARGE SCALE GENOMIC DNA]</scope>
    <source>
        <tissue evidence="2">The whole plant</tissue>
    </source>
</reference>
<dbReference type="InterPro" id="IPR043128">
    <property type="entry name" value="Rev_trsase/Diguanyl_cyclase"/>
</dbReference>
<evidence type="ECO:0000313" key="3">
    <source>
        <dbReference type="Proteomes" id="UP000233837"/>
    </source>
</evidence>
<gene>
    <name evidence="2" type="ORF">MA16_Dca028016</name>
</gene>
<dbReference type="FunFam" id="3.30.70.270:FF:000003">
    <property type="entry name" value="Transposon Ty3-G Gag-Pol polyprotein"/>
    <property type="match status" value="1"/>
</dbReference>
<evidence type="ECO:0000259" key="1">
    <source>
        <dbReference type="PROSITE" id="PS50878"/>
    </source>
</evidence>
<dbReference type="AlphaFoldDB" id="A0A2I0V9B3"/>
<dbReference type="PROSITE" id="PS50878">
    <property type="entry name" value="RT_POL"/>
    <property type="match status" value="1"/>
</dbReference>
<dbReference type="Gene3D" id="3.30.70.270">
    <property type="match status" value="1"/>
</dbReference>
<keyword evidence="3" id="KW-1185">Reference proteome</keyword>
<organism evidence="2 3">
    <name type="scientific">Dendrobium catenatum</name>
    <dbReference type="NCBI Taxonomy" id="906689"/>
    <lineage>
        <taxon>Eukaryota</taxon>
        <taxon>Viridiplantae</taxon>
        <taxon>Streptophyta</taxon>
        <taxon>Embryophyta</taxon>
        <taxon>Tracheophyta</taxon>
        <taxon>Spermatophyta</taxon>
        <taxon>Magnoliopsida</taxon>
        <taxon>Liliopsida</taxon>
        <taxon>Asparagales</taxon>
        <taxon>Orchidaceae</taxon>
        <taxon>Epidendroideae</taxon>
        <taxon>Malaxideae</taxon>
        <taxon>Dendrobiinae</taxon>
        <taxon>Dendrobium</taxon>
    </lineage>
</organism>
<dbReference type="InterPro" id="IPR000477">
    <property type="entry name" value="RT_dom"/>
</dbReference>